<dbReference type="Pfam" id="PF00483">
    <property type="entry name" value="NTP_transferase"/>
    <property type="match status" value="1"/>
</dbReference>
<dbReference type="InterPro" id="IPR005835">
    <property type="entry name" value="NTP_transferase_dom"/>
</dbReference>
<name>A0A2M8L7K0_9BACT</name>
<dbReference type="Gene3D" id="3.90.550.10">
    <property type="entry name" value="Spore Coat Polysaccharide Biosynthesis Protein SpsA, Chain A"/>
    <property type="match status" value="1"/>
</dbReference>
<accession>A0A2M8L7K0</accession>
<gene>
    <name evidence="2" type="ORF">COU97_00850</name>
</gene>
<evidence type="ECO:0000259" key="1">
    <source>
        <dbReference type="Pfam" id="PF00483"/>
    </source>
</evidence>
<sequence>MRAIILAGGKGTRLYPYTATLPKSLVPVDDMPILEIVLRQLKYYGYRHVTIAVGHLAGLIKAYFNNGKTLGIKIDYSVEKIPLGTVGPLSLIKDLEKDFLMMNGDLLTSANFASLMKFHRQQRATLTIGAYDQKIQIKSGVLKTSQNLVREYLEKPELPYVISAGIYILSKRVLQYIPKNQPMGLPELFKVLIKAQEKVAAYKIRGAWLDLGNPEDYQRTIDEFKQHRSLYLKGR</sequence>
<feature type="domain" description="Nucleotidyl transferase" evidence="1">
    <location>
        <begin position="3"/>
        <end position="221"/>
    </location>
</feature>
<dbReference type="InterPro" id="IPR029044">
    <property type="entry name" value="Nucleotide-diphossugar_trans"/>
</dbReference>
<dbReference type="SUPFAM" id="SSF53448">
    <property type="entry name" value="Nucleotide-diphospho-sugar transferases"/>
    <property type="match status" value="1"/>
</dbReference>
<dbReference type="EMBL" id="PFEM01000011">
    <property type="protein sequence ID" value="PJE70215.1"/>
    <property type="molecule type" value="Genomic_DNA"/>
</dbReference>
<reference evidence="3" key="1">
    <citation type="submission" date="2017-09" db="EMBL/GenBank/DDBJ databases">
        <title>Depth-based differentiation of microbial function through sediment-hosted aquifers and enrichment of novel symbionts in the deep terrestrial subsurface.</title>
        <authorList>
            <person name="Probst A.J."/>
            <person name="Ladd B."/>
            <person name="Jarett J.K."/>
            <person name="Geller-Mcgrath D.E."/>
            <person name="Sieber C.M.K."/>
            <person name="Emerson J.B."/>
            <person name="Anantharaman K."/>
            <person name="Thomas B.C."/>
            <person name="Malmstrom R."/>
            <person name="Stieglmeier M."/>
            <person name="Klingl A."/>
            <person name="Woyke T."/>
            <person name="Ryan C.M."/>
            <person name="Banfield J.F."/>
        </authorList>
    </citation>
    <scope>NUCLEOTIDE SEQUENCE [LARGE SCALE GENOMIC DNA]</scope>
</reference>
<protein>
    <submittedName>
        <fullName evidence="2">Nucleoside-diphosphate-sugar pyrophosphorylase</fullName>
    </submittedName>
</protein>
<dbReference type="PANTHER" id="PTHR22572">
    <property type="entry name" value="SUGAR-1-PHOSPHATE GUANYL TRANSFERASE"/>
    <property type="match status" value="1"/>
</dbReference>
<organism evidence="2 3">
    <name type="scientific">Candidatus Shapirobacteria bacterium CG10_big_fil_rev_8_21_14_0_10_48_15</name>
    <dbReference type="NCBI Taxonomy" id="1974484"/>
    <lineage>
        <taxon>Bacteria</taxon>
        <taxon>Candidatus Shapironibacteriota</taxon>
    </lineage>
</organism>
<comment type="caution">
    <text evidence="2">The sequence shown here is derived from an EMBL/GenBank/DDBJ whole genome shotgun (WGS) entry which is preliminary data.</text>
</comment>
<proteinExistence type="predicted"/>
<evidence type="ECO:0000313" key="2">
    <source>
        <dbReference type="EMBL" id="PJE70215.1"/>
    </source>
</evidence>
<dbReference type="InterPro" id="IPR050486">
    <property type="entry name" value="Mannose-1P_guanyltransferase"/>
</dbReference>
<dbReference type="AlphaFoldDB" id="A0A2M8L7K0"/>
<dbReference type="Proteomes" id="UP000231579">
    <property type="component" value="Unassembled WGS sequence"/>
</dbReference>
<evidence type="ECO:0000313" key="3">
    <source>
        <dbReference type="Proteomes" id="UP000231579"/>
    </source>
</evidence>